<dbReference type="OrthoDB" id="2163491at2759"/>
<feature type="compositionally biased region" description="Low complexity" evidence="2">
    <location>
        <begin position="8"/>
        <end position="17"/>
    </location>
</feature>
<accession>A0A1Y2A3Y0</accession>
<dbReference type="Gene3D" id="2.60.120.590">
    <property type="entry name" value="Alpha-ketoglutarate-dependent dioxygenase AlkB-like"/>
    <property type="match status" value="1"/>
</dbReference>
<dbReference type="InterPro" id="IPR027450">
    <property type="entry name" value="AlkB-like"/>
</dbReference>
<dbReference type="EMBL" id="MCFA01000013">
    <property type="protein sequence ID" value="ORY17231.1"/>
    <property type="molecule type" value="Genomic_DNA"/>
</dbReference>
<proteinExistence type="predicted"/>
<dbReference type="Pfam" id="PF13532">
    <property type="entry name" value="2OG-FeII_Oxy_2"/>
    <property type="match status" value="1"/>
</dbReference>
<evidence type="ECO:0000256" key="2">
    <source>
        <dbReference type="SAM" id="MobiDB-lite"/>
    </source>
</evidence>
<sequence>MTTPEPASQSSAVLMSSSKRKRDSLDCQETTFSSIFDTNETFEDAPCSPLSSVPDELSICSEAKKDKRVKREPTHPALEDDTYIKIVVLKVDFSKVLPHCKPQTATPLAEFQKPAQESLPPNDSKVHDPVGELVSRQSQAASKPEPSGRPLVWADSRQELCETLHYFRSYHGGGYATGGLVRGFMFDGLGHSRDYLDSRVVISRAGGGLVKDKETGEMVIGGDQKEIAQVVSLRNCMNYYNPVVIITGANNPNMPSVPPHSYCVLDYFKPTHIWTEKSKGKKFMRYRFEKLTDKPSWWTPKDTKDLVPIKDVPLPVSHECTACQQISQQIYLQGWMCLQPVCDSFWKLANGEEPIEAKLNYDPRWLQQRTPWPNDNHEYPLTSNIVEFSGLDIAGEDTSLACWLGMVCPDCGRCNSRHSWSGWECSNPACSFKKSPPHAFVPANTLHDPYFPLSAGYTLSRDMHTVQVQLTVHFAHNYRINRYSIPGIDGFVAHLIANKTVIEEPDGPDDMFEELQHIDIGLRRRPLGAGVIKGDSYTRHFSVNYGMPYKFIAATPSSSFSGAASAIISTRSRLNWASKFILGEEVAAHQDFNEVLALGYFEQQKINYHDDGEFGLGPTIATLSLGAPGSMRLRMKQRHYNGVSTAGVYDDAKPLPGCRKYTERLAVQTELAALKTKDGKAYRARLKTLPKELGLRASGQAKDAVTLTLGHGDVVVMHGAEIQKYYEHSVDHAGKLRFALTCRYIDPVSLKEADRPTYEVEKDPGEYDGARLPSAG</sequence>
<keyword evidence="5" id="KW-1185">Reference proteome</keyword>
<dbReference type="GO" id="GO:0035516">
    <property type="term" value="F:broad specificity oxidative DNA demethylase activity"/>
    <property type="evidence" value="ECO:0007669"/>
    <property type="project" value="TreeGrafter"/>
</dbReference>
<dbReference type="PANTHER" id="PTHR31573">
    <property type="entry name" value="ALPHA-KETOGLUTARATE-DEPENDENT DIOXYGENASE ALKB HOMOLOG 2"/>
    <property type="match status" value="1"/>
</dbReference>
<dbReference type="SUPFAM" id="SSF51197">
    <property type="entry name" value="Clavaminate synthase-like"/>
    <property type="match status" value="1"/>
</dbReference>
<dbReference type="STRING" id="1231657.A0A1Y2A3Y0"/>
<gene>
    <name evidence="4" type="ORF">BCR34DRAFT_583702</name>
</gene>
<feature type="compositionally biased region" description="Basic and acidic residues" evidence="2">
    <location>
        <begin position="754"/>
        <end position="769"/>
    </location>
</feature>
<evidence type="ECO:0000256" key="1">
    <source>
        <dbReference type="PIRSR" id="PIRSR632852-1"/>
    </source>
</evidence>
<feature type="domain" description="Alpha-ketoglutarate-dependent dioxygenase AlkB-like" evidence="3">
    <location>
        <begin position="587"/>
        <end position="735"/>
    </location>
</feature>
<dbReference type="GO" id="GO:0008198">
    <property type="term" value="F:ferrous iron binding"/>
    <property type="evidence" value="ECO:0007669"/>
    <property type="project" value="TreeGrafter"/>
</dbReference>
<comment type="caution">
    <text evidence="4">The sequence shown here is derived from an EMBL/GenBank/DDBJ whole genome shotgun (WGS) entry which is preliminary data.</text>
</comment>
<evidence type="ECO:0000313" key="4">
    <source>
        <dbReference type="EMBL" id="ORY17231.1"/>
    </source>
</evidence>
<organism evidence="4 5">
    <name type="scientific">Clohesyomyces aquaticus</name>
    <dbReference type="NCBI Taxonomy" id="1231657"/>
    <lineage>
        <taxon>Eukaryota</taxon>
        <taxon>Fungi</taxon>
        <taxon>Dikarya</taxon>
        <taxon>Ascomycota</taxon>
        <taxon>Pezizomycotina</taxon>
        <taxon>Dothideomycetes</taxon>
        <taxon>Pleosporomycetidae</taxon>
        <taxon>Pleosporales</taxon>
        <taxon>Lindgomycetaceae</taxon>
        <taxon>Clohesyomyces</taxon>
    </lineage>
</organism>
<feature type="binding site" evidence="1">
    <location>
        <position position="600"/>
    </location>
    <ligand>
        <name>2-oxoglutarate</name>
        <dbReference type="ChEBI" id="CHEBI:16810"/>
    </ligand>
</feature>
<feature type="region of interest" description="Disordered" evidence="2">
    <location>
        <begin position="107"/>
        <end position="129"/>
    </location>
</feature>
<feature type="binding site" evidence="1">
    <location>
        <position position="728"/>
    </location>
    <ligand>
        <name>2-oxoglutarate</name>
        <dbReference type="ChEBI" id="CHEBI:16810"/>
    </ligand>
</feature>
<dbReference type="InterPro" id="IPR032852">
    <property type="entry name" value="ALKBH2"/>
</dbReference>
<dbReference type="AlphaFoldDB" id="A0A1Y2A3Y0"/>
<dbReference type="GO" id="GO:0051747">
    <property type="term" value="F:cytosine C-5 DNA demethylase activity"/>
    <property type="evidence" value="ECO:0007669"/>
    <property type="project" value="TreeGrafter"/>
</dbReference>
<reference evidence="4 5" key="1">
    <citation type="submission" date="2016-07" db="EMBL/GenBank/DDBJ databases">
        <title>Pervasive Adenine N6-methylation of Active Genes in Fungi.</title>
        <authorList>
            <consortium name="DOE Joint Genome Institute"/>
            <person name="Mondo S.J."/>
            <person name="Dannebaum R.O."/>
            <person name="Kuo R.C."/>
            <person name="Labutti K."/>
            <person name="Haridas S."/>
            <person name="Kuo A."/>
            <person name="Salamov A."/>
            <person name="Ahrendt S.R."/>
            <person name="Lipzen A."/>
            <person name="Sullivan W."/>
            <person name="Andreopoulos W.B."/>
            <person name="Clum A."/>
            <person name="Lindquist E."/>
            <person name="Daum C."/>
            <person name="Ramamoorthy G.K."/>
            <person name="Gryganskyi A."/>
            <person name="Culley D."/>
            <person name="Magnuson J.K."/>
            <person name="James T.Y."/>
            <person name="O'Malley M.A."/>
            <person name="Stajich J.E."/>
            <person name="Spatafora J.W."/>
            <person name="Visel A."/>
            <person name="Grigoriev I.V."/>
        </authorList>
    </citation>
    <scope>NUCLEOTIDE SEQUENCE [LARGE SCALE GENOMIC DNA]</scope>
    <source>
        <strain evidence="4 5">CBS 115471</strain>
    </source>
</reference>
<feature type="region of interest" description="Disordered" evidence="2">
    <location>
        <begin position="1"/>
        <end position="23"/>
    </location>
</feature>
<evidence type="ECO:0000259" key="3">
    <source>
        <dbReference type="Pfam" id="PF13532"/>
    </source>
</evidence>
<name>A0A1Y2A3Y0_9PLEO</name>
<feature type="region of interest" description="Disordered" evidence="2">
    <location>
        <begin position="754"/>
        <end position="776"/>
    </location>
</feature>
<evidence type="ECO:0000313" key="5">
    <source>
        <dbReference type="Proteomes" id="UP000193144"/>
    </source>
</evidence>
<dbReference type="PANTHER" id="PTHR31573:SF4">
    <property type="entry name" value="FE2OG DIOXYGENASE DOMAIN-CONTAINING PROTEIN"/>
    <property type="match status" value="1"/>
</dbReference>
<dbReference type="InterPro" id="IPR037151">
    <property type="entry name" value="AlkB-like_sf"/>
</dbReference>
<protein>
    <recommendedName>
        <fullName evidence="3">Alpha-ketoglutarate-dependent dioxygenase AlkB-like domain-containing protein</fullName>
    </recommendedName>
</protein>
<dbReference type="Proteomes" id="UP000193144">
    <property type="component" value="Unassembled WGS sequence"/>
</dbReference>
<feature type="binding site" evidence="1">
    <location>
        <position position="609"/>
    </location>
    <ligand>
        <name>2-oxoglutarate</name>
        <dbReference type="ChEBI" id="CHEBI:16810"/>
    </ligand>
</feature>
<dbReference type="GO" id="GO:0006307">
    <property type="term" value="P:DNA alkylation repair"/>
    <property type="evidence" value="ECO:0007669"/>
    <property type="project" value="TreeGrafter"/>
</dbReference>